<evidence type="ECO:0000256" key="1">
    <source>
        <dbReference type="ARBA" id="ARBA00008894"/>
    </source>
</evidence>
<dbReference type="InterPro" id="IPR041118">
    <property type="entry name" value="Rx_N"/>
</dbReference>
<dbReference type="GO" id="GO:0043531">
    <property type="term" value="F:ADP binding"/>
    <property type="evidence" value="ECO:0007669"/>
    <property type="project" value="InterPro"/>
</dbReference>
<dbReference type="EMBL" id="OX459121">
    <property type="protein sequence ID" value="CAI9102184.1"/>
    <property type="molecule type" value="Genomic_DNA"/>
</dbReference>
<feature type="domain" description="Disease resistance protein winged helix" evidence="9">
    <location>
        <begin position="435"/>
        <end position="501"/>
    </location>
</feature>
<accession>A0AAV1D2W4</accession>
<evidence type="ECO:0000259" key="7">
    <source>
        <dbReference type="Pfam" id="PF00931"/>
    </source>
</evidence>
<dbReference type="InterPro" id="IPR002182">
    <property type="entry name" value="NB-ARC"/>
</dbReference>
<evidence type="ECO:0000313" key="12">
    <source>
        <dbReference type="Proteomes" id="UP001161247"/>
    </source>
</evidence>
<dbReference type="InterPro" id="IPR036388">
    <property type="entry name" value="WH-like_DNA-bd_sf"/>
</dbReference>
<proteinExistence type="inferred from homology"/>
<keyword evidence="6" id="KW-0067">ATP-binding</keyword>
<feature type="domain" description="R13L1/DRL21-like LRR repeat region" evidence="10">
    <location>
        <begin position="673"/>
        <end position="795"/>
    </location>
</feature>
<evidence type="ECO:0000256" key="5">
    <source>
        <dbReference type="ARBA" id="ARBA00022821"/>
    </source>
</evidence>
<dbReference type="InterPro" id="IPR058922">
    <property type="entry name" value="WHD_DRP"/>
</dbReference>
<dbReference type="InterPro" id="IPR027417">
    <property type="entry name" value="P-loop_NTPase"/>
</dbReference>
<dbReference type="CDD" id="cd14798">
    <property type="entry name" value="RX-CC_like"/>
    <property type="match status" value="1"/>
</dbReference>
<keyword evidence="5" id="KW-0611">Plant defense</keyword>
<dbReference type="PANTHER" id="PTHR36766">
    <property type="entry name" value="PLANT BROAD-SPECTRUM MILDEW RESISTANCE PROTEIN RPW8"/>
    <property type="match status" value="1"/>
</dbReference>
<dbReference type="GO" id="GO:0051607">
    <property type="term" value="P:defense response to virus"/>
    <property type="evidence" value="ECO:0007669"/>
    <property type="project" value="UniProtKB-ARBA"/>
</dbReference>
<evidence type="ECO:0000259" key="8">
    <source>
        <dbReference type="Pfam" id="PF18052"/>
    </source>
</evidence>
<sequence length="1167" mass="131480">MADAIIGATIQVLLEKAISLATDRIGSVFGLKKELEALQESAATIQAVLADAEIKYDKSQLVQRWLEKVVSVAFEINHVLDELNYEILRRKVRSRNQQKVCLFFSSCKHDISFRWRIGYKVRDANCKLKNFNLEATEIGLIRMAASLLPTASITVAAVESAKSRETNSRVVPQYVVGRAKEESEIVNLLLGSSNQNIYVLPIVGMGGIGKTTLVKSVYNNQHIESHFSKRIWIRVSENFEVTELFRAILESLKEEKVEISSQDAIVKEVGKDLHGQRFLLVLDDVWNENPKLWDDFFLSLVALCTIPGSCCLLTTRLKTTANLGGSRGVYTLNKLSDEDCWSIIKQKATAGGEMPEELNKHKAQILSRCHGLPLAANAIGGLLCLQRKEDWLSIVNDKVLKPSRDLEDDISRILKLSFDYLPSPSIKKCFAYCSVFAKDTIIERDELIELWVAEGFLQEKSESGTTMEEMGGNYLRILLQSSLLEVKGDRYQMHSLVHDLAMLVSKTKSSKMEKNNQVRHLSLNSCGEETEKVLNAMSSPFIRKIVVNSSISDEMLLKFKFIHVLNLSGGVIIKELPRCIRKLKHLRYLNLSRSKIQELPETLCKLYNLQTLRLNGCFHLQSLPRRLNNLIGLRHLHYFDFYERLQMPPEMGRLTCLQTLKFFNVGEEKGCGIDELGHMEQLKGELHIRNLELVKGKEEARLANLFCKPNLMTLGLYWTSADRYGIENCDKHVLEGLEPHSNLQELRIDDFMGDQFPQWIGNLSLLVKLEFYNCKRCTELPGFGHLPRLENLTIWGLESLSCIGDSFYQPYGGGRVASMSRRKLFPALKTLALIQLSHLTEWKEVKPVDCDGDDVGVLFPRLESLCINACPQLRNTPTHFPTLNKLEILGDLRFSVVQNILRSSAGALKSFSIRSMDELTCFSDLIALQEHNSVISHNHLASLEYLEIEGCNGLINIPSETLEGCTSLTSILITNCSNLISFPVDLQRLSSLSSMLFKDCPQLFSRNGNMPGGFDHLTNLKELSVGPFSDDSVELFDWAGLASCSSTLSKLHLYGMPQMQKALPDQLQHLTSLTYLVLASYGSLEALPDWLGNLASLETLELWDFPKLRCLPSMDAMARLTKFRVLVLYGCPILKERCNGEINGSSDSEWSKISQLPNLGINILQVI</sequence>
<dbReference type="GO" id="GO:0005524">
    <property type="term" value="F:ATP binding"/>
    <property type="evidence" value="ECO:0007669"/>
    <property type="project" value="UniProtKB-KW"/>
</dbReference>
<evidence type="ECO:0000256" key="2">
    <source>
        <dbReference type="ARBA" id="ARBA00022614"/>
    </source>
</evidence>
<dbReference type="InterPro" id="IPR042197">
    <property type="entry name" value="Apaf_helical"/>
</dbReference>
<feature type="domain" description="Disease resistance N-terminal" evidence="8">
    <location>
        <begin position="10"/>
        <end position="98"/>
    </location>
</feature>
<evidence type="ECO:0000259" key="10">
    <source>
        <dbReference type="Pfam" id="PF25019"/>
    </source>
</evidence>
<dbReference type="Gene3D" id="1.20.5.4130">
    <property type="match status" value="1"/>
</dbReference>
<evidence type="ECO:0000256" key="4">
    <source>
        <dbReference type="ARBA" id="ARBA00022741"/>
    </source>
</evidence>
<dbReference type="FunFam" id="3.40.50.300:FF:001091">
    <property type="entry name" value="Probable disease resistance protein At1g61300"/>
    <property type="match status" value="1"/>
</dbReference>
<dbReference type="SUPFAM" id="SSF52058">
    <property type="entry name" value="L domain-like"/>
    <property type="match status" value="2"/>
</dbReference>
<dbReference type="PRINTS" id="PR00364">
    <property type="entry name" value="DISEASERSIST"/>
</dbReference>
<evidence type="ECO:0000313" key="11">
    <source>
        <dbReference type="EMBL" id="CAI9102184.1"/>
    </source>
</evidence>
<dbReference type="Pfam" id="PF25019">
    <property type="entry name" value="LRR_R13L1-DRL21"/>
    <property type="match status" value="1"/>
</dbReference>
<dbReference type="Gene3D" id="1.10.8.430">
    <property type="entry name" value="Helical domain of apoptotic protease-activating factors"/>
    <property type="match status" value="1"/>
</dbReference>
<evidence type="ECO:0000256" key="3">
    <source>
        <dbReference type="ARBA" id="ARBA00022737"/>
    </source>
</evidence>
<dbReference type="FunFam" id="1.10.10.10:FF:000322">
    <property type="entry name" value="Probable disease resistance protein At1g63360"/>
    <property type="match status" value="1"/>
</dbReference>
<evidence type="ECO:0000256" key="6">
    <source>
        <dbReference type="ARBA" id="ARBA00022840"/>
    </source>
</evidence>
<dbReference type="InterPro" id="IPR056789">
    <property type="entry name" value="LRR_R13L1-DRL21"/>
</dbReference>
<evidence type="ECO:0000259" key="9">
    <source>
        <dbReference type="Pfam" id="PF23559"/>
    </source>
</evidence>
<keyword evidence="2" id="KW-0433">Leucine-rich repeat</keyword>
<dbReference type="Gene3D" id="1.10.10.10">
    <property type="entry name" value="Winged helix-like DNA-binding domain superfamily/Winged helix DNA-binding domain"/>
    <property type="match status" value="1"/>
</dbReference>
<keyword evidence="4" id="KW-0547">Nucleotide-binding</keyword>
<dbReference type="Gene3D" id="3.40.50.300">
    <property type="entry name" value="P-loop containing nucleotide triphosphate hydrolases"/>
    <property type="match status" value="1"/>
</dbReference>
<protein>
    <submittedName>
        <fullName evidence="11">OLC1v1000410C1</fullName>
    </submittedName>
</protein>
<dbReference type="Pfam" id="PF00931">
    <property type="entry name" value="NB-ARC"/>
    <property type="match status" value="1"/>
</dbReference>
<organism evidence="11 12">
    <name type="scientific">Oldenlandia corymbosa var. corymbosa</name>
    <dbReference type="NCBI Taxonomy" id="529605"/>
    <lineage>
        <taxon>Eukaryota</taxon>
        <taxon>Viridiplantae</taxon>
        <taxon>Streptophyta</taxon>
        <taxon>Embryophyta</taxon>
        <taxon>Tracheophyta</taxon>
        <taxon>Spermatophyta</taxon>
        <taxon>Magnoliopsida</taxon>
        <taxon>eudicotyledons</taxon>
        <taxon>Gunneridae</taxon>
        <taxon>Pentapetalae</taxon>
        <taxon>asterids</taxon>
        <taxon>lamiids</taxon>
        <taxon>Gentianales</taxon>
        <taxon>Rubiaceae</taxon>
        <taxon>Rubioideae</taxon>
        <taxon>Spermacoceae</taxon>
        <taxon>Hedyotis-Oldenlandia complex</taxon>
        <taxon>Oldenlandia</taxon>
    </lineage>
</organism>
<gene>
    <name evidence="11" type="ORF">OLC1_LOCUS11584</name>
</gene>
<comment type="similarity">
    <text evidence="1">Belongs to the disease resistance NB-LRR family.</text>
</comment>
<dbReference type="Gene3D" id="3.80.10.10">
    <property type="entry name" value="Ribonuclease Inhibitor"/>
    <property type="match status" value="3"/>
</dbReference>
<dbReference type="InterPro" id="IPR038005">
    <property type="entry name" value="RX-like_CC"/>
</dbReference>
<dbReference type="Proteomes" id="UP001161247">
    <property type="component" value="Chromosome 4"/>
</dbReference>
<dbReference type="InterPro" id="IPR032675">
    <property type="entry name" value="LRR_dom_sf"/>
</dbReference>
<dbReference type="SUPFAM" id="SSF52540">
    <property type="entry name" value="P-loop containing nucleoside triphosphate hydrolases"/>
    <property type="match status" value="1"/>
</dbReference>
<name>A0AAV1D2W4_OLDCO</name>
<dbReference type="Pfam" id="PF18052">
    <property type="entry name" value="Rx_N"/>
    <property type="match status" value="1"/>
</dbReference>
<keyword evidence="12" id="KW-1185">Reference proteome</keyword>
<keyword evidence="3" id="KW-0677">Repeat</keyword>
<reference evidence="11" key="1">
    <citation type="submission" date="2023-03" db="EMBL/GenBank/DDBJ databases">
        <authorList>
            <person name="Julca I."/>
        </authorList>
    </citation>
    <scope>NUCLEOTIDE SEQUENCE</scope>
</reference>
<dbReference type="AlphaFoldDB" id="A0AAV1D2W4"/>
<dbReference type="Pfam" id="PF23559">
    <property type="entry name" value="WHD_DRP"/>
    <property type="match status" value="1"/>
</dbReference>
<feature type="domain" description="NB-ARC" evidence="7">
    <location>
        <begin position="184"/>
        <end position="349"/>
    </location>
</feature>
<dbReference type="PANTHER" id="PTHR36766:SF70">
    <property type="entry name" value="DISEASE RESISTANCE PROTEIN RGA4"/>
    <property type="match status" value="1"/>
</dbReference>